<keyword evidence="3" id="KW-1185">Reference proteome</keyword>
<dbReference type="GO" id="GO:0000166">
    <property type="term" value="F:nucleotide binding"/>
    <property type="evidence" value="ECO:0007669"/>
    <property type="project" value="InterPro"/>
</dbReference>
<dbReference type="InterPro" id="IPR050463">
    <property type="entry name" value="Gfo/Idh/MocA_oxidrdct_glycsds"/>
</dbReference>
<dbReference type="EMBL" id="CP003811">
    <property type="protein sequence ID" value="AIQ89442.1"/>
    <property type="molecule type" value="Genomic_DNA"/>
</dbReference>
<proteinExistence type="predicted"/>
<reference evidence="2 3" key="1">
    <citation type="journal article" date="2014" name="PLoS ONE">
        <title>Genome Information of Methylobacterium oryzae, a Plant-Probiotic Methylotroph in the Phyllosphere.</title>
        <authorList>
            <person name="Kwak M.J."/>
            <person name="Jeong H."/>
            <person name="Madhaiyan M."/>
            <person name="Lee Y."/>
            <person name="Sa T.M."/>
            <person name="Oh T.K."/>
            <person name="Kim J.F."/>
        </authorList>
    </citation>
    <scope>NUCLEOTIDE SEQUENCE [LARGE SCALE GENOMIC DNA]</scope>
    <source>
        <strain evidence="2 3">CBMB20</strain>
    </source>
</reference>
<dbReference type="KEGG" id="mor:MOC_1687"/>
<keyword evidence="2" id="KW-0560">Oxidoreductase</keyword>
<dbReference type="PANTHER" id="PTHR43818">
    <property type="entry name" value="BCDNA.GH03377"/>
    <property type="match status" value="1"/>
</dbReference>
<evidence type="ECO:0000313" key="2">
    <source>
        <dbReference type="EMBL" id="AIQ89442.1"/>
    </source>
</evidence>
<dbReference type="eggNOG" id="COG0673">
    <property type="taxonomic scope" value="Bacteria"/>
</dbReference>
<name>A0A089NPX7_9HYPH</name>
<dbReference type="HOGENOM" id="CLU_057064_0_0_5"/>
<dbReference type="Gene3D" id="3.30.360.10">
    <property type="entry name" value="Dihydrodipicolinate Reductase, domain 2"/>
    <property type="match status" value="1"/>
</dbReference>
<gene>
    <name evidence="2" type="ORF">MOC_1687</name>
</gene>
<feature type="domain" description="Gfo/Idh/MocA-like oxidoreductase N-terminal" evidence="1">
    <location>
        <begin position="5"/>
        <end position="115"/>
    </location>
</feature>
<dbReference type="InterPro" id="IPR000683">
    <property type="entry name" value="Gfo/Idh/MocA-like_OxRdtase_N"/>
</dbReference>
<dbReference type="SUPFAM" id="SSF51735">
    <property type="entry name" value="NAD(P)-binding Rossmann-fold domains"/>
    <property type="match status" value="1"/>
</dbReference>
<dbReference type="AlphaFoldDB" id="A0A089NPX7"/>
<organism evidence="2 3">
    <name type="scientific">Methylobacterium oryzae CBMB20</name>
    <dbReference type="NCBI Taxonomy" id="693986"/>
    <lineage>
        <taxon>Bacteria</taxon>
        <taxon>Pseudomonadati</taxon>
        <taxon>Pseudomonadota</taxon>
        <taxon>Alphaproteobacteria</taxon>
        <taxon>Hyphomicrobiales</taxon>
        <taxon>Methylobacteriaceae</taxon>
        <taxon>Methylobacterium</taxon>
    </lineage>
</organism>
<evidence type="ECO:0000313" key="3">
    <source>
        <dbReference type="Proteomes" id="UP000029492"/>
    </source>
</evidence>
<dbReference type="PANTHER" id="PTHR43818:SF7">
    <property type="entry name" value="DEHYDROGENASE"/>
    <property type="match status" value="1"/>
</dbReference>
<dbReference type="InterPro" id="IPR036291">
    <property type="entry name" value="NAD(P)-bd_dom_sf"/>
</dbReference>
<dbReference type="STRING" id="693986.MOC_1687"/>
<dbReference type="RefSeq" id="WP_043756507.1">
    <property type="nucleotide sequence ID" value="NZ_CP003811.1"/>
</dbReference>
<dbReference type="Gene3D" id="3.40.50.720">
    <property type="entry name" value="NAD(P)-binding Rossmann-like Domain"/>
    <property type="match status" value="1"/>
</dbReference>
<dbReference type="GO" id="GO:0019151">
    <property type="term" value="F:galactose 1-dehydrogenase activity"/>
    <property type="evidence" value="ECO:0007669"/>
    <property type="project" value="UniProtKB-EC"/>
</dbReference>
<evidence type="ECO:0000259" key="1">
    <source>
        <dbReference type="Pfam" id="PF01408"/>
    </source>
</evidence>
<dbReference type="Proteomes" id="UP000029492">
    <property type="component" value="Chromosome"/>
</dbReference>
<protein>
    <submittedName>
        <fullName evidence="2">D-galactose 1-dehydrogenase</fullName>
        <ecNumber evidence="2">1.1.1.48</ecNumber>
    </submittedName>
</protein>
<accession>A0A089NPX7</accession>
<sequence>MASPIRIGLVGVGKIARDQHLPVIAASPDYSLVAVASRHGGLDGVPSYGSLEAMLAAHGDLDAVALCQPPQARFAAALAGIAAGRHVLLEKPPGATLAEVGLLVEAARTRGVSLFASWHSRFAPGVEPARRWLSGRRIRSVEIAWLEDVRHWHPGQDWIWDAGGMGVFDPGINALSIATHILPPFHLTGATLSVPENRQAPIAADLHFADAAGTPIRARFDWRQTGPQTWDIRVETDDGTLVLSQGGAVLTIDGRDQPLPPEAEYRGLYDRFAALVRSGASDVDLNPLIHAADAFMRGERRTVEAFTDRPDTD</sequence>
<dbReference type="EC" id="1.1.1.48" evidence="2"/>
<dbReference type="Pfam" id="PF01408">
    <property type="entry name" value="GFO_IDH_MocA"/>
    <property type="match status" value="1"/>
</dbReference>